<dbReference type="EMBL" id="CABPSR010000001">
    <property type="protein sequence ID" value="VVE75787.1"/>
    <property type="molecule type" value="Genomic_DNA"/>
</dbReference>
<dbReference type="PROSITE" id="PS50110">
    <property type="entry name" value="RESPONSE_REGULATORY"/>
    <property type="match status" value="1"/>
</dbReference>
<dbReference type="PANTHER" id="PTHR43214">
    <property type="entry name" value="TWO-COMPONENT RESPONSE REGULATOR"/>
    <property type="match status" value="1"/>
</dbReference>
<evidence type="ECO:0000256" key="3">
    <source>
        <dbReference type="PROSITE-ProRule" id="PRU00169"/>
    </source>
</evidence>
<name>A0A5E5ARZ9_9BURK</name>
<evidence type="ECO:0000259" key="5">
    <source>
        <dbReference type="PROSITE" id="PS50110"/>
    </source>
</evidence>
<dbReference type="InterPro" id="IPR016032">
    <property type="entry name" value="Sig_transdc_resp-reg_C-effctor"/>
</dbReference>
<dbReference type="PRINTS" id="PR00038">
    <property type="entry name" value="HTHLUXR"/>
</dbReference>
<sequence length="217" mass="23696">MPDIRVGIADDHPIVLTGISGILRHAPDIKLLFQADSIQSLMAHIGEHEIDVLICDYEFDGDDQADGITLLRRLVRVAPKTKVLFLSAHSATHVVSTALMEGAAGFVGKSKSDFVALTDAVRRVFYGETYVPPSIASLILYNVINNKSRSGRGIESLSPRELEVVRLICAGHTIMEVAQRVNRSPKTISNQKNSAMKKLAVRNDVELAQAVRDLDAV</sequence>
<dbReference type="GO" id="GO:0000160">
    <property type="term" value="P:phosphorelay signal transduction system"/>
    <property type="evidence" value="ECO:0007669"/>
    <property type="project" value="InterPro"/>
</dbReference>
<dbReference type="GO" id="GO:0006355">
    <property type="term" value="P:regulation of DNA-templated transcription"/>
    <property type="evidence" value="ECO:0007669"/>
    <property type="project" value="InterPro"/>
</dbReference>
<dbReference type="PANTHER" id="PTHR43214:SF17">
    <property type="entry name" value="TRANSCRIPTIONAL REGULATORY PROTEIN RCSB"/>
    <property type="match status" value="1"/>
</dbReference>
<dbReference type="SMART" id="SM00421">
    <property type="entry name" value="HTH_LUXR"/>
    <property type="match status" value="1"/>
</dbReference>
<dbReference type="AlphaFoldDB" id="A0A5E5ARZ9"/>
<dbReference type="PROSITE" id="PS50043">
    <property type="entry name" value="HTH_LUXR_2"/>
    <property type="match status" value="1"/>
</dbReference>
<evidence type="ECO:0000313" key="7">
    <source>
        <dbReference type="Proteomes" id="UP000335538"/>
    </source>
</evidence>
<accession>A0A5E5ARZ9</accession>
<feature type="domain" description="HTH luxR-type" evidence="4">
    <location>
        <begin position="150"/>
        <end position="215"/>
    </location>
</feature>
<dbReference type="InterPro" id="IPR039420">
    <property type="entry name" value="WalR-like"/>
</dbReference>
<evidence type="ECO:0000259" key="4">
    <source>
        <dbReference type="PROSITE" id="PS50043"/>
    </source>
</evidence>
<dbReference type="InterPro" id="IPR001789">
    <property type="entry name" value="Sig_transdc_resp-reg_receiver"/>
</dbReference>
<dbReference type="CDD" id="cd06170">
    <property type="entry name" value="LuxR_C_like"/>
    <property type="match status" value="1"/>
</dbReference>
<dbReference type="GO" id="GO:0003677">
    <property type="term" value="F:DNA binding"/>
    <property type="evidence" value="ECO:0007669"/>
    <property type="project" value="UniProtKB-KW"/>
</dbReference>
<evidence type="ECO:0000313" key="6">
    <source>
        <dbReference type="EMBL" id="VVE75787.1"/>
    </source>
</evidence>
<evidence type="ECO:0000256" key="1">
    <source>
        <dbReference type="ARBA" id="ARBA00022553"/>
    </source>
</evidence>
<dbReference type="InterPro" id="IPR000792">
    <property type="entry name" value="Tscrpt_reg_LuxR_C"/>
</dbReference>
<dbReference type="InterPro" id="IPR058245">
    <property type="entry name" value="NreC/VraR/RcsB-like_REC"/>
</dbReference>
<keyword evidence="1 3" id="KW-0597">Phosphoprotein</keyword>
<feature type="domain" description="Response regulatory" evidence="5">
    <location>
        <begin position="5"/>
        <end position="124"/>
    </location>
</feature>
<dbReference type="InterPro" id="IPR011006">
    <property type="entry name" value="CheY-like_superfamily"/>
</dbReference>
<dbReference type="SMART" id="SM00448">
    <property type="entry name" value="REC"/>
    <property type="match status" value="1"/>
</dbReference>
<gene>
    <name evidence="6" type="ORF">PSP31121_00599</name>
</gene>
<dbReference type="Gene3D" id="1.10.10.10">
    <property type="entry name" value="Winged helix-like DNA-binding domain superfamily/Winged helix DNA-binding domain"/>
    <property type="match status" value="1"/>
</dbReference>
<evidence type="ECO:0000256" key="2">
    <source>
        <dbReference type="ARBA" id="ARBA00023125"/>
    </source>
</evidence>
<dbReference type="SUPFAM" id="SSF52172">
    <property type="entry name" value="CheY-like"/>
    <property type="match status" value="1"/>
</dbReference>
<dbReference type="CDD" id="cd17535">
    <property type="entry name" value="REC_NarL-like"/>
    <property type="match status" value="1"/>
</dbReference>
<dbReference type="Pfam" id="PF00072">
    <property type="entry name" value="Response_reg"/>
    <property type="match status" value="1"/>
</dbReference>
<organism evidence="6 7">
    <name type="scientific">Pandoraea sputorum</name>
    <dbReference type="NCBI Taxonomy" id="93222"/>
    <lineage>
        <taxon>Bacteria</taxon>
        <taxon>Pseudomonadati</taxon>
        <taxon>Pseudomonadota</taxon>
        <taxon>Betaproteobacteria</taxon>
        <taxon>Burkholderiales</taxon>
        <taxon>Burkholderiaceae</taxon>
        <taxon>Pandoraea</taxon>
    </lineage>
</organism>
<reference evidence="6 7" key="1">
    <citation type="submission" date="2019-08" db="EMBL/GenBank/DDBJ databases">
        <authorList>
            <person name="Peeters C."/>
        </authorList>
    </citation>
    <scope>NUCLEOTIDE SEQUENCE [LARGE SCALE GENOMIC DNA]</scope>
    <source>
        <strain evidence="6 7">LMG 31121</strain>
    </source>
</reference>
<protein>
    <submittedName>
        <fullName evidence="6">DNA-binding response regulator</fullName>
    </submittedName>
</protein>
<dbReference type="Pfam" id="PF00196">
    <property type="entry name" value="GerE"/>
    <property type="match status" value="1"/>
</dbReference>
<dbReference type="SUPFAM" id="SSF46894">
    <property type="entry name" value="C-terminal effector domain of the bipartite response regulators"/>
    <property type="match status" value="1"/>
</dbReference>
<keyword evidence="2 6" id="KW-0238">DNA-binding</keyword>
<dbReference type="Proteomes" id="UP000335538">
    <property type="component" value="Unassembled WGS sequence"/>
</dbReference>
<dbReference type="Gene3D" id="3.40.50.2300">
    <property type="match status" value="1"/>
</dbReference>
<proteinExistence type="predicted"/>
<feature type="modified residue" description="4-aspartylphosphate" evidence="3">
    <location>
        <position position="56"/>
    </location>
</feature>
<dbReference type="InterPro" id="IPR036388">
    <property type="entry name" value="WH-like_DNA-bd_sf"/>
</dbReference>
<dbReference type="RefSeq" id="WP_150808099.1">
    <property type="nucleotide sequence ID" value="NZ_CABPSR010000001.1"/>
</dbReference>